<protein>
    <submittedName>
        <fullName evidence="1">GatB/YqeY domain-containing protein</fullName>
    </submittedName>
</protein>
<evidence type="ECO:0000313" key="2">
    <source>
        <dbReference type="Proteomes" id="UP001168167"/>
    </source>
</evidence>
<reference evidence="1" key="1">
    <citation type="submission" date="2022-08" db="EMBL/GenBank/DDBJ databases">
        <authorList>
            <person name="Dzunkova M."/>
            <person name="La Clair J."/>
            <person name="Tyml T."/>
            <person name="Doud D."/>
            <person name="Schulz F."/>
            <person name="Piquer S."/>
            <person name="Porcel Sanchis D."/>
            <person name="Osborn A."/>
            <person name="Robinson D."/>
            <person name="Louie K.B."/>
            <person name="Bowen B.P."/>
            <person name="Bowers R."/>
            <person name="Lee J."/>
            <person name="Arnau Llombart V."/>
            <person name="Diaz Villanueva W."/>
            <person name="Gosliner T."/>
            <person name="Northen T."/>
            <person name="Cheng J.-F."/>
            <person name="Burkart M.D."/>
            <person name="Woyke T."/>
        </authorList>
    </citation>
    <scope>NUCLEOTIDE SEQUENCE</scope>
    <source>
        <strain evidence="1">Df01</strain>
    </source>
</reference>
<proteinExistence type="predicted"/>
<keyword evidence="2" id="KW-1185">Reference proteome</keyword>
<dbReference type="InterPro" id="IPR003789">
    <property type="entry name" value="Asn/Gln_tRNA_amidoTrase-B-like"/>
</dbReference>
<evidence type="ECO:0000313" key="1">
    <source>
        <dbReference type="EMBL" id="MDM5147193.1"/>
    </source>
</evidence>
<dbReference type="InterPro" id="IPR042184">
    <property type="entry name" value="YqeY/Aim41_N"/>
</dbReference>
<dbReference type="EMBL" id="JANQAO010000001">
    <property type="protein sequence ID" value="MDM5147193.1"/>
    <property type="molecule type" value="Genomic_DNA"/>
</dbReference>
<gene>
    <name evidence="1" type="ORF">NQX30_02220</name>
</gene>
<dbReference type="Gene3D" id="1.10.1510.10">
    <property type="entry name" value="Uncharacterised protein YqeY/AIM41 PF09424, N-terminal domain"/>
    <property type="match status" value="1"/>
</dbReference>
<organism evidence="1 2">
    <name type="scientific">Candidatus Doriopsillibacter californiensis</name>
    <dbReference type="NCBI Taxonomy" id="2970740"/>
    <lineage>
        <taxon>Bacteria</taxon>
        <taxon>Pseudomonadati</taxon>
        <taxon>Pseudomonadota</taxon>
        <taxon>Gammaproteobacteria</taxon>
        <taxon>Candidatus Tethybacterales</taxon>
        <taxon>Candidatus Persebacteraceae</taxon>
        <taxon>Candidatus Doriopsillibacter</taxon>
    </lineage>
</organism>
<dbReference type="Proteomes" id="UP001168167">
    <property type="component" value="Unassembled WGS sequence"/>
</dbReference>
<dbReference type="Gene3D" id="1.10.10.410">
    <property type="match status" value="1"/>
</dbReference>
<dbReference type="Pfam" id="PF09424">
    <property type="entry name" value="YqeY"/>
    <property type="match status" value="1"/>
</dbReference>
<dbReference type="PANTHER" id="PTHR28055">
    <property type="entry name" value="ALTERED INHERITANCE OF MITOCHONDRIA PROTEIN 41, MITOCHONDRIAL"/>
    <property type="match status" value="1"/>
</dbReference>
<dbReference type="InterPro" id="IPR023168">
    <property type="entry name" value="GatB_Yqey_C_2"/>
</dbReference>
<sequence>MSASSDSTAPPTPAQRLQKEVQVAMKAGDQLRVDVFRMLLAAVKKTEIDSGKPVEESDFVAVTQKLIKQRRESATQYGSAGRDELAAREREEITILEPFLPPQLDEKELEQAVEAAITNCGASSMRDMGKVMGQLKNTLVGADMSIISRLLKQKLTN</sequence>
<dbReference type="SUPFAM" id="SSF89095">
    <property type="entry name" value="GatB/YqeY motif"/>
    <property type="match status" value="1"/>
</dbReference>
<name>A0ABT7QKG2_9GAMM</name>
<dbReference type="InterPro" id="IPR019004">
    <property type="entry name" value="YqeY/Aim41"/>
</dbReference>
<reference evidence="1" key="2">
    <citation type="journal article" date="2023" name="Microbiome">
        <title>Synthase-selected sorting approach identifies a beta-lactone synthase in a nudibranch symbiotic bacterium.</title>
        <authorList>
            <person name="Dzunkova M."/>
            <person name="La Clair J.J."/>
            <person name="Tyml T."/>
            <person name="Doud D."/>
            <person name="Schulz F."/>
            <person name="Piquer-Esteban S."/>
            <person name="Porcel Sanchis D."/>
            <person name="Osborn A."/>
            <person name="Robinson D."/>
            <person name="Louie K.B."/>
            <person name="Bowen B.P."/>
            <person name="Bowers R.M."/>
            <person name="Lee J."/>
            <person name="Arnau V."/>
            <person name="Diaz-Villanueva W."/>
            <person name="Stepanauskas R."/>
            <person name="Gosliner T."/>
            <person name="Date S.V."/>
            <person name="Northen T.R."/>
            <person name="Cheng J.F."/>
            <person name="Burkart M.D."/>
            <person name="Woyke T."/>
        </authorList>
    </citation>
    <scope>NUCLEOTIDE SEQUENCE</scope>
    <source>
        <strain evidence="1">Df01</strain>
    </source>
</reference>
<comment type="caution">
    <text evidence="1">The sequence shown here is derived from an EMBL/GenBank/DDBJ whole genome shotgun (WGS) entry which is preliminary data.</text>
</comment>
<accession>A0ABT7QKG2</accession>
<dbReference type="PANTHER" id="PTHR28055:SF1">
    <property type="entry name" value="ALTERED INHERITANCE OF MITOCHONDRIA PROTEIN 41, MITOCHONDRIAL"/>
    <property type="match status" value="1"/>
</dbReference>